<reference evidence="8 9" key="1">
    <citation type="submission" date="2016-11" db="EMBL/GenBank/DDBJ databases">
        <title>Comparative genomics of Acidibacillus ferroxidans species.</title>
        <authorList>
            <person name="Oliveira G."/>
            <person name="Nunes G."/>
            <person name="Oliveira R."/>
            <person name="Araujo F."/>
            <person name="Salim A."/>
            <person name="Scholte L."/>
            <person name="Morais D."/>
            <person name="Nancucheo I."/>
            <person name="Johnson D.B."/>
            <person name="Grail B."/>
            <person name="Bittencourt J."/>
            <person name="Valadares R."/>
        </authorList>
    </citation>
    <scope>NUCLEOTIDE SEQUENCE [LARGE SCALE GENOMIC DNA]</scope>
    <source>
        <strain evidence="8 9">Y002</strain>
    </source>
</reference>
<evidence type="ECO:0000313" key="8">
    <source>
        <dbReference type="EMBL" id="PWI57864.1"/>
    </source>
</evidence>
<evidence type="ECO:0000256" key="6">
    <source>
        <dbReference type="SAM" id="Phobius"/>
    </source>
</evidence>
<evidence type="ECO:0000256" key="4">
    <source>
        <dbReference type="ARBA" id="ARBA00022989"/>
    </source>
</evidence>
<dbReference type="GO" id="GO:0046943">
    <property type="term" value="F:carboxylic acid transmembrane transporter activity"/>
    <property type="evidence" value="ECO:0007669"/>
    <property type="project" value="TreeGrafter"/>
</dbReference>
<comment type="subcellular location">
    <subcellularLocation>
        <location evidence="1">Cell membrane</location>
        <topology evidence="1">Multi-pass membrane protein</topology>
    </subcellularLocation>
</comment>
<dbReference type="OrthoDB" id="9783823at2"/>
<evidence type="ECO:0000256" key="2">
    <source>
        <dbReference type="ARBA" id="ARBA00022448"/>
    </source>
</evidence>
<proteinExistence type="predicted"/>
<dbReference type="PROSITE" id="PS50850">
    <property type="entry name" value="MFS"/>
    <property type="match status" value="1"/>
</dbReference>
<dbReference type="InterPro" id="IPR036259">
    <property type="entry name" value="MFS_trans_sf"/>
</dbReference>
<keyword evidence="4 6" id="KW-1133">Transmembrane helix</keyword>
<dbReference type="RefSeq" id="WP_109430401.1">
    <property type="nucleotide sequence ID" value="NZ_MPDK01000008.1"/>
</dbReference>
<protein>
    <recommendedName>
        <fullName evidence="7">Major facilitator superfamily (MFS) profile domain-containing protein</fullName>
    </recommendedName>
</protein>
<keyword evidence="3 6" id="KW-0812">Transmembrane</keyword>
<dbReference type="GO" id="GO:0005886">
    <property type="term" value="C:plasma membrane"/>
    <property type="evidence" value="ECO:0007669"/>
    <property type="project" value="UniProtKB-SubCell"/>
</dbReference>
<feature type="transmembrane region" description="Helical" evidence="6">
    <location>
        <begin position="404"/>
        <end position="421"/>
    </location>
</feature>
<comment type="caution">
    <text evidence="8">The sequence shown here is derived from an EMBL/GenBank/DDBJ whole genome shotgun (WGS) entry which is preliminary data.</text>
</comment>
<evidence type="ECO:0000256" key="1">
    <source>
        <dbReference type="ARBA" id="ARBA00004651"/>
    </source>
</evidence>
<dbReference type="SUPFAM" id="SSF103473">
    <property type="entry name" value="MFS general substrate transporter"/>
    <property type="match status" value="1"/>
</dbReference>
<name>A0A2U3D9B1_SULT2</name>
<feature type="transmembrane region" description="Helical" evidence="6">
    <location>
        <begin position="151"/>
        <end position="173"/>
    </location>
</feature>
<dbReference type="InterPro" id="IPR011701">
    <property type="entry name" value="MFS"/>
</dbReference>
<dbReference type="PANTHER" id="PTHR23508">
    <property type="entry name" value="CARBOXYLIC ACID TRANSPORTER PROTEIN HOMOLOG"/>
    <property type="match status" value="1"/>
</dbReference>
<dbReference type="EMBL" id="MPDK01000008">
    <property type="protein sequence ID" value="PWI57864.1"/>
    <property type="molecule type" value="Genomic_DNA"/>
</dbReference>
<feature type="transmembrane region" description="Helical" evidence="6">
    <location>
        <begin position="317"/>
        <end position="338"/>
    </location>
</feature>
<accession>A0A2U3D9B1</accession>
<feature type="transmembrane region" description="Helical" evidence="6">
    <location>
        <begin position="344"/>
        <end position="361"/>
    </location>
</feature>
<evidence type="ECO:0000313" key="9">
    <source>
        <dbReference type="Proteomes" id="UP000245380"/>
    </source>
</evidence>
<evidence type="ECO:0000256" key="5">
    <source>
        <dbReference type="ARBA" id="ARBA00023136"/>
    </source>
</evidence>
<keyword evidence="2" id="KW-0813">Transport</keyword>
<feature type="transmembrane region" description="Helical" evidence="6">
    <location>
        <begin position="179"/>
        <end position="196"/>
    </location>
</feature>
<feature type="transmembrane region" description="Helical" evidence="6">
    <location>
        <begin position="92"/>
        <end position="112"/>
    </location>
</feature>
<keyword evidence="9" id="KW-1185">Reference proteome</keyword>
<feature type="transmembrane region" description="Helical" evidence="6">
    <location>
        <begin position="65"/>
        <end position="85"/>
    </location>
</feature>
<keyword evidence="5 6" id="KW-0472">Membrane</keyword>
<gene>
    <name evidence="8" type="ORF">BM613_06695</name>
</gene>
<evidence type="ECO:0000259" key="7">
    <source>
        <dbReference type="PROSITE" id="PS50850"/>
    </source>
</evidence>
<dbReference type="Pfam" id="PF07690">
    <property type="entry name" value="MFS_1"/>
    <property type="match status" value="1"/>
</dbReference>
<dbReference type="AlphaFoldDB" id="A0A2U3D9B1"/>
<feature type="transmembrane region" description="Helical" evidence="6">
    <location>
        <begin position="250"/>
        <end position="270"/>
    </location>
</feature>
<feature type="transmembrane region" description="Helical" evidence="6">
    <location>
        <begin position="282"/>
        <end position="305"/>
    </location>
</feature>
<feature type="domain" description="Major facilitator superfamily (MFS) profile" evidence="7">
    <location>
        <begin position="27"/>
        <end position="427"/>
    </location>
</feature>
<dbReference type="Gene3D" id="1.20.1250.20">
    <property type="entry name" value="MFS general substrate transporter like domains"/>
    <property type="match status" value="1"/>
</dbReference>
<feature type="transmembrane region" description="Helical" evidence="6">
    <location>
        <begin position="373"/>
        <end position="392"/>
    </location>
</feature>
<dbReference type="Proteomes" id="UP000245380">
    <property type="component" value="Unassembled WGS sequence"/>
</dbReference>
<organism evidence="8 9">
    <name type="scientific">Sulfoacidibacillus thermotolerans</name>
    <name type="common">Acidibacillus sulfuroxidans</name>
    <dbReference type="NCBI Taxonomy" id="1765684"/>
    <lineage>
        <taxon>Bacteria</taxon>
        <taxon>Bacillati</taxon>
        <taxon>Bacillota</taxon>
        <taxon>Bacilli</taxon>
        <taxon>Bacillales</taxon>
        <taxon>Alicyclobacillaceae</taxon>
        <taxon>Sulfoacidibacillus</taxon>
    </lineage>
</organism>
<sequence length="436" mass="48052">MSRSIQNDSGKPMEKQRGGLTRNAALITFTSLAGWTLVNMDGSFFTFSYPLIQKDLHLSTQQISYIYTGIFIIGAFATFIFGPILDRLGRKPVFQFSLLATALGSLLSGLSFNFASLFLFRGITQIGGSAEWMAGQVMVAEEAASHNRGWWIGFAQIGWPVGWFIASLISLLVVPTLGWRWLFVIGVVPALFVLWVRRNVKETERFQDLKRIREGSDQNREKATFKVDTKKVDKLTYAQLFGKDLVRTSILIFLWQLIYNYGAASIIDWLPSIFMQHHLAISSLYATSAWATGIAILGYLSAAYLGEKLGRREVSATYLIVGAICGVFLAQSNTWLAITAFYSLYYFFAIGQMGAAVAFALESFPTRARGTGGTLLSVATWVGFIAAGYTGPVLFNNLGLGKSVFVWTVVCSVIPGILALGTKRVHPGTQLEDIVI</sequence>
<dbReference type="InterPro" id="IPR020846">
    <property type="entry name" value="MFS_dom"/>
</dbReference>
<evidence type="ECO:0000256" key="3">
    <source>
        <dbReference type="ARBA" id="ARBA00022692"/>
    </source>
</evidence>
<dbReference type="PANTHER" id="PTHR23508:SF10">
    <property type="entry name" value="CARBOXYLIC ACID TRANSPORTER PROTEIN HOMOLOG"/>
    <property type="match status" value="1"/>
</dbReference>